<dbReference type="InterPro" id="IPR016166">
    <property type="entry name" value="FAD-bd_PCMH"/>
</dbReference>
<evidence type="ECO:0000259" key="6">
    <source>
        <dbReference type="PROSITE" id="PS51387"/>
    </source>
</evidence>
<dbReference type="Proteomes" id="UP001365542">
    <property type="component" value="Unassembled WGS sequence"/>
</dbReference>
<gene>
    <name evidence="7" type="ORF">TWF694_007540</name>
</gene>
<evidence type="ECO:0000256" key="1">
    <source>
        <dbReference type="ARBA" id="ARBA00001974"/>
    </source>
</evidence>
<dbReference type="InterPro" id="IPR016169">
    <property type="entry name" value="FAD-bd_PCMH_sub2"/>
</dbReference>
<accession>A0AAV9XJI2</accession>
<dbReference type="SUPFAM" id="SSF56176">
    <property type="entry name" value="FAD-binding/transporter-associated domain-like"/>
    <property type="match status" value="1"/>
</dbReference>
<evidence type="ECO:0000313" key="8">
    <source>
        <dbReference type="Proteomes" id="UP001365542"/>
    </source>
</evidence>
<evidence type="ECO:0000256" key="2">
    <source>
        <dbReference type="ARBA" id="ARBA00005466"/>
    </source>
</evidence>
<name>A0AAV9XJI2_9PEZI</name>
<dbReference type="Gene3D" id="3.30.465.10">
    <property type="match status" value="2"/>
</dbReference>
<comment type="caution">
    <text evidence="7">The sequence shown here is derived from an EMBL/GenBank/DDBJ whole genome shotgun (WGS) entry which is preliminary data.</text>
</comment>
<dbReference type="GO" id="GO:0016491">
    <property type="term" value="F:oxidoreductase activity"/>
    <property type="evidence" value="ECO:0007669"/>
    <property type="project" value="UniProtKB-KW"/>
</dbReference>
<keyword evidence="4" id="KW-0274">FAD</keyword>
<dbReference type="Pfam" id="PF01565">
    <property type="entry name" value="FAD_binding_4"/>
    <property type="match status" value="1"/>
</dbReference>
<dbReference type="Pfam" id="PF08031">
    <property type="entry name" value="BBE"/>
    <property type="match status" value="1"/>
</dbReference>
<evidence type="ECO:0000256" key="3">
    <source>
        <dbReference type="ARBA" id="ARBA00022630"/>
    </source>
</evidence>
<dbReference type="PANTHER" id="PTHR42973:SF39">
    <property type="entry name" value="FAD-BINDING PCMH-TYPE DOMAIN-CONTAINING PROTEIN"/>
    <property type="match status" value="1"/>
</dbReference>
<dbReference type="AlphaFoldDB" id="A0AAV9XJI2"/>
<dbReference type="EMBL" id="JAVHJO010000003">
    <property type="protein sequence ID" value="KAK6541751.1"/>
    <property type="molecule type" value="Genomic_DNA"/>
</dbReference>
<dbReference type="InterPro" id="IPR036318">
    <property type="entry name" value="FAD-bd_PCMH-like_sf"/>
</dbReference>
<dbReference type="PROSITE" id="PS51387">
    <property type="entry name" value="FAD_PCMH"/>
    <property type="match status" value="1"/>
</dbReference>
<comment type="cofactor">
    <cofactor evidence="1">
        <name>FAD</name>
        <dbReference type="ChEBI" id="CHEBI:57692"/>
    </cofactor>
</comment>
<dbReference type="InterPro" id="IPR012951">
    <property type="entry name" value="BBE"/>
</dbReference>
<feature type="domain" description="FAD-binding PCMH-type" evidence="6">
    <location>
        <begin position="104"/>
        <end position="287"/>
    </location>
</feature>
<dbReference type="InterPro" id="IPR050416">
    <property type="entry name" value="FAD-linked_Oxidoreductase"/>
</dbReference>
<evidence type="ECO:0000256" key="4">
    <source>
        <dbReference type="ARBA" id="ARBA00022827"/>
    </source>
</evidence>
<keyword evidence="5" id="KW-0560">Oxidoreductase</keyword>
<keyword evidence="3" id="KW-0285">Flavoprotein</keyword>
<comment type="similarity">
    <text evidence="2">Belongs to the oxygen-dependent FAD-linked oxidoreductase family.</text>
</comment>
<proteinExistence type="inferred from homology"/>
<reference evidence="7 8" key="1">
    <citation type="submission" date="2019-10" db="EMBL/GenBank/DDBJ databases">
        <authorList>
            <person name="Palmer J.M."/>
        </authorList>
    </citation>
    <scope>NUCLEOTIDE SEQUENCE [LARGE SCALE GENOMIC DNA]</scope>
    <source>
        <strain evidence="7 8">TWF694</strain>
    </source>
</reference>
<dbReference type="GO" id="GO:0071949">
    <property type="term" value="F:FAD binding"/>
    <property type="evidence" value="ECO:0007669"/>
    <property type="project" value="InterPro"/>
</dbReference>
<protein>
    <recommendedName>
        <fullName evidence="6">FAD-binding PCMH-type domain-containing protein</fullName>
    </recommendedName>
</protein>
<organism evidence="7 8">
    <name type="scientific">Orbilia ellipsospora</name>
    <dbReference type="NCBI Taxonomy" id="2528407"/>
    <lineage>
        <taxon>Eukaryota</taxon>
        <taxon>Fungi</taxon>
        <taxon>Dikarya</taxon>
        <taxon>Ascomycota</taxon>
        <taxon>Pezizomycotina</taxon>
        <taxon>Orbiliomycetes</taxon>
        <taxon>Orbiliales</taxon>
        <taxon>Orbiliaceae</taxon>
        <taxon>Orbilia</taxon>
    </lineage>
</organism>
<dbReference type="InterPro" id="IPR006094">
    <property type="entry name" value="Oxid_FAD_bind_N"/>
</dbReference>
<evidence type="ECO:0000256" key="5">
    <source>
        <dbReference type="ARBA" id="ARBA00023002"/>
    </source>
</evidence>
<keyword evidence="8" id="KW-1185">Reference proteome</keyword>
<evidence type="ECO:0000313" key="7">
    <source>
        <dbReference type="EMBL" id="KAK6541751.1"/>
    </source>
</evidence>
<dbReference type="PANTHER" id="PTHR42973">
    <property type="entry name" value="BINDING OXIDOREDUCTASE, PUTATIVE (AFU_ORTHOLOGUE AFUA_1G17690)-RELATED"/>
    <property type="match status" value="1"/>
</dbReference>
<sequence>MQMSEWKSLNTSLHGTLIAGIPPASVCYRSSPFKDYNETLCTGVLSQWMNSSFHAANPISVDYPIWTNNSCNPIFPNGSSITGDTHAGAAGCSLGDGGGGRGLGGGYPFYVVNASSEEQIGTAVKWASQHNVRLVVKNTGHSFPGRSTAWGSLSIWMHNLKSFELHKAWTPTNAPHNCTPVMAATVGAGLQDFEAYALSNASGAVVVGGSNPTVGLIGWMLGGGHGPLSSSYGMGADNLLEARVVLASGRAVTANEFTNPDLYWALRGGGGGTFGIVTKAVIRAFPTPHTALFSLTIAQIKINNETTTAFWNLMGALHNAFVDWKTAGLQGYYTIVGPPLSEGLAFGGGFYMFDKPASHANDTFAPFKKQLDKALSEGWLFYDFSTKEAPTFYDIWYPPGPEPVATGGATYGSRLLSSRSLTENVDLISQILEQIGPRVDNSTSPARNSVIFGHMIANSANRNLSIALNPAWRDAVTHMIISEGWVDGSPESEINDVYNDITYNKVRALKQLSPDSGAYFNEPDVFEPDWQWAFFGMNYPRLRDIKQKYDPAGLFWCRSCVGSEDWLEELDGKLCRASWVQGDGCSGSGNTTYNR</sequence>